<dbReference type="Pfam" id="PF00528">
    <property type="entry name" value="BPD_transp_1"/>
    <property type="match status" value="1"/>
</dbReference>
<reference evidence="9 10" key="1">
    <citation type="submission" date="2019-03" db="EMBL/GenBank/DDBJ databases">
        <title>Genomic Encyclopedia of Type Strains, Phase IV (KMG-IV): sequencing the most valuable type-strain genomes for metagenomic binning, comparative biology and taxonomic classification.</title>
        <authorList>
            <person name="Goeker M."/>
        </authorList>
    </citation>
    <scope>NUCLEOTIDE SEQUENCE [LARGE SCALE GENOMIC DNA]</scope>
    <source>
        <strain evidence="9 10">DSM 100013</strain>
    </source>
</reference>
<evidence type="ECO:0000256" key="2">
    <source>
        <dbReference type="ARBA" id="ARBA00022448"/>
    </source>
</evidence>
<dbReference type="AlphaFoldDB" id="A0A4R2UA95"/>
<keyword evidence="6 7" id="KW-0472">Membrane</keyword>
<proteinExistence type="inferred from homology"/>
<keyword evidence="4 7" id="KW-0812">Transmembrane</keyword>
<keyword evidence="5 7" id="KW-1133">Transmembrane helix</keyword>
<evidence type="ECO:0000313" key="10">
    <source>
        <dbReference type="Proteomes" id="UP000295504"/>
    </source>
</evidence>
<evidence type="ECO:0000256" key="1">
    <source>
        <dbReference type="ARBA" id="ARBA00004651"/>
    </source>
</evidence>
<organism evidence="9 10">
    <name type="scientific">Serpentinicella alkaliphila</name>
    <dbReference type="NCBI Taxonomy" id="1734049"/>
    <lineage>
        <taxon>Bacteria</taxon>
        <taxon>Bacillati</taxon>
        <taxon>Bacillota</taxon>
        <taxon>Clostridia</taxon>
        <taxon>Peptostreptococcales</taxon>
        <taxon>Natronincolaceae</taxon>
        <taxon>Serpentinicella</taxon>
    </lineage>
</organism>
<comment type="caution">
    <text evidence="9">The sequence shown here is derived from an EMBL/GenBank/DDBJ whole genome shotgun (WGS) entry which is preliminary data.</text>
</comment>
<dbReference type="SUPFAM" id="SSF161098">
    <property type="entry name" value="MetI-like"/>
    <property type="match status" value="1"/>
</dbReference>
<keyword evidence="3" id="KW-1003">Cell membrane</keyword>
<dbReference type="Proteomes" id="UP000295504">
    <property type="component" value="Unassembled WGS sequence"/>
</dbReference>
<feature type="transmembrane region" description="Helical" evidence="7">
    <location>
        <begin position="187"/>
        <end position="205"/>
    </location>
</feature>
<feature type="transmembrane region" description="Helical" evidence="7">
    <location>
        <begin position="95"/>
        <end position="114"/>
    </location>
</feature>
<feature type="transmembrane region" description="Helical" evidence="7">
    <location>
        <begin position="50"/>
        <end position="74"/>
    </location>
</feature>
<dbReference type="GO" id="GO:0005886">
    <property type="term" value="C:plasma membrane"/>
    <property type="evidence" value="ECO:0007669"/>
    <property type="project" value="UniProtKB-SubCell"/>
</dbReference>
<keyword evidence="2 7" id="KW-0813">Transport</keyword>
<sequence>MKKIKGLYIPAIMILFWIIGSNFQVLNPYIIPTPIRTLQVAMKVLQNGMLLRHILASLNRVFLGFLIAFCLAFPSGIALGMRNRLIDYFNPTLEFIRHVPPLATVPMLILWFGIGEKSKIVIIVLASFFPIFLNTLNGVLNCDKKLLEVGDSFGLTGFEKFCKIIFPATLPYIFIGIRLGLGYSWRALIGAELVAASSGIGYMILDAQQLSRTDVVLVGIFTIGILGSLIDLIVIKITESFTLLKEGGKSHGWN</sequence>
<name>A0A4R2UA95_9FIRM</name>
<comment type="similarity">
    <text evidence="7">Belongs to the binding-protein-dependent transport system permease family.</text>
</comment>
<feature type="transmembrane region" description="Helical" evidence="7">
    <location>
        <begin position="217"/>
        <end position="235"/>
    </location>
</feature>
<gene>
    <name evidence="9" type="ORF">EDD79_100616</name>
</gene>
<evidence type="ECO:0000256" key="6">
    <source>
        <dbReference type="ARBA" id="ARBA00023136"/>
    </source>
</evidence>
<evidence type="ECO:0000259" key="8">
    <source>
        <dbReference type="PROSITE" id="PS50928"/>
    </source>
</evidence>
<protein>
    <submittedName>
        <fullName evidence="9">Sulfonate transport system permease protein</fullName>
    </submittedName>
</protein>
<dbReference type="PANTHER" id="PTHR30151:SF38">
    <property type="entry name" value="ALIPHATIC SULFONATES TRANSPORT PERMEASE PROTEIN SSUC-RELATED"/>
    <property type="match status" value="1"/>
</dbReference>
<comment type="subcellular location">
    <subcellularLocation>
        <location evidence="1 7">Cell membrane</location>
        <topology evidence="1 7">Multi-pass membrane protein</topology>
    </subcellularLocation>
</comment>
<dbReference type="FunFam" id="1.10.3720.10:FF:000003">
    <property type="entry name" value="Aliphatic sulfonate ABC transporter permease"/>
    <property type="match status" value="1"/>
</dbReference>
<evidence type="ECO:0000313" key="9">
    <source>
        <dbReference type="EMBL" id="TCQ04613.1"/>
    </source>
</evidence>
<feature type="transmembrane region" description="Helical" evidence="7">
    <location>
        <begin position="120"/>
        <end position="140"/>
    </location>
</feature>
<dbReference type="RefSeq" id="WP_243098168.1">
    <property type="nucleotide sequence ID" value="NZ_CP058648.1"/>
</dbReference>
<dbReference type="InterPro" id="IPR000515">
    <property type="entry name" value="MetI-like"/>
</dbReference>
<evidence type="ECO:0000256" key="7">
    <source>
        <dbReference type="RuleBase" id="RU363032"/>
    </source>
</evidence>
<dbReference type="InterPro" id="IPR035906">
    <property type="entry name" value="MetI-like_sf"/>
</dbReference>
<evidence type="ECO:0000256" key="4">
    <source>
        <dbReference type="ARBA" id="ARBA00022692"/>
    </source>
</evidence>
<evidence type="ECO:0000256" key="3">
    <source>
        <dbReference type="ARBA" id="ARBA00022475"/>
    </source>
</evidence>
<accession>A0A4R2UA95</accession>
<dbReference type="Gene3D" id="1.10.3720.10">
    <property type="entry name" value="MetI-like"/>
    <property type="match status" value="1"/>
</dbReference>
<dbReference type="EMBL" id="SLYC01000006">
    <property type="protein sequence ID" value="TCQ04613.1"/>
    <property type="molecule type" value="Genomic_DNA"/>
</dbReference>
<feature type="domain" description="ABC transmembrane type-1" evidence="8">
    <location>
        <begin position="54"/>
        <end position="234"/>
    </location>
</feature>
<dbReference type="PROSITE" id="PS50928">
    <property type="entry name" value="ABC_TM1"/>
    <property type="match status" value="1"/>
</dbReference>
<dbReference type="CDD" id="cd06261">
    <property type="entry name" value="TM_PBP2"/>
    <property type="match status" value="1"/>
</dbReference>
<dbReference type="PANTHER" id="PTHR30151">
    <property type="entry name" value="ALKANE SULFONATE ABC TRANSPORTER-RELATED, MEMBRANE SUBUNIT"/>
    <property type="match status" value="1"/>
</dbReference>
<keyword evidence="10" id="KW-1185">Reference proteome</keyword>
<feature type="transmembrane region" description="Helical" evidence="7">
    <location>
        <begin position="7"/>
        <end position="30"/>
    </location>
</feature>
<dbReference type="GO" id="GO:0042918">
    <property type="term" value="P:alkanesulfonate transmembrane transport"/>
    <property type="evidence" value="ECO:0007669"/>
    <property type="project" value="UniProtKB-ARBA"/>
</dbReference>
<evidence type="ECO:0000256" key="5">
    <source>
        <dbReference type="ARBA" id="ARBA00022989"/>
    </source>
</evidence>